<organism evidence="1 2">
    <name type="scientific">Canavalia gladiata</name>
    <name type="common">Sword bean</name>
    <name type="synonym">Dolichos gladiatus</name>
    <dbReference type="NCBI Taxonomy" id="3824"/>
    <lineage>
        <taxon>Eukaryota</taxon>
        <taxon>Viridiplantae</taxon>
        <taxon>Streptophyta</taxon>
        <taxon>Embryophyta</taxon>
        <taxon>Tracheophyta</taxon>
        <taxon>Spermatophyta</taxon>
        <taxon>Magnoliopsida</taxon>
        <taxon>eudicotyledons</taxon>
        <taxon>Gunneridae</taxon>
        <taxon>Pentapetalae</taxon>
        <taxon>rosids</taxon>
        <taxon>fabids</taxon>
        <taxon>Fabales</taxon>
        <taxon>Fabaceae</taxon>
        <taxon>Papilionoideae</taxon>
        <taxon>50 kb inversion clade</taxon>
        <taxon>NPAAA clade</taxon>
        <taxon>indigoferoid/millettioid clade</taxon>
        <taxon>Phaseoleae</taxon>
        <taxon>Canavalia</taxon>
    </lineage>
</organism>
<protein>
    <submittedName>
        <fullName evidence="1">Uncharacterized protein</fullName>
    </submittedName>
</protein>
<reference evidence="1 2" key="1">
    <citation type="submission" date="2024-01" db="EMBL/GenBank/DDBJ databases">
        <title>The genomes of 5 underutilized Papilionoideae crops provide insights into root nodulation and disease resistanc.</title>
        <authorList>
            <person name="Jiang F."/>
        </authorList>
    </citation>
    <scope>NUCLEOTIDE SEQUENCE [LARGE SCALE GENOMIC DNA]</scope>
    <source>
        <strain evidence="1">LVBAO_FW01</strain>
        <tissue evidence="1">Leaves</tissue>
    </source>
</reference>
<accession>A0AAN9JZC1</accession>
<evidence type="ECO:0000313" key="1">
    <source>
        <dbReference type="EMBL" id="KAK7307151.1"/>
    </source>
</evidence>
<gene>
    <name evidence="1" type="ORF">VNO77_39968</name>
</gene>
<name>A0AAN9JZC1_CANGL</name>
<dbReference type="AlphaFoldDB" id="A0AAN9JZC1"/>
<dbReference type="Proteomes" id="UP001367508">
    <property type="component" value="Unassembled WGS sequence"/>
</dbReference>
<keyword evidence="2" id="KW-1185">Reference proteome</keyword>
<evidence type="ECO:0000313" key="2">
    <source>
        <dbReference type="Proteomes" id="UP001367508"/>
    </source>
</evidence>
<comment type="caution">
    <text evidence="1">The sequence shown here is derived from an EMBL/GenBank/DDBJ whole genome shotgun (WGS) entry which is preliminary data.</text>
</comment>
<proteinExistence type="predicted"/>
<sequence>MSNACGASGRELKKGPFYLLQVDVENDEIEIISNGIINEYEKWDCRMYEVGKEHWALTIPFELRSPAVISSSRPKPLD</sequence>
<dbReference type="EMBL" id="JAYMYQ010000010">
    <property type="protein sequence ID" value="KAK7307151.1"/>
    <property type="molecule type" value="Genomic_DNA"/>
</dbReference>